<reference evidence="1 2" key="1">
    <citation type="submission" date="2020-11" db="EMBL/GenBank/DDBJ databases">
        <authorList>
            <person name="Abbas M."/>
            <person name="Al-Sayah O.M."/>
            <person name="Andersen R.L.H."/>
            <person name="Bergmann J.E."/>
            <person name="Bova E."/>
            <person name="Brown M.E."/>
            <person name="Bubb C.A."/>
            <person name="Burke A.C."/>
            <person name="Callaghan L.J."/>
            <person name="Cen M."/>
            <person name="Choy S."/>
            <person name="Cooney E.A."/>
            <person name="Costea E.M."/>
            <person name="Dean S.N."/>
            <person name="DeRose A."/>
            <person name="Dusenberry H.A."/>
            <person name="English J.H."/>
            <person name="Evans K.M."/>
            <person name="Ganiere N.C."/>
            <person name="Gidwani K.N."/>
            <person name="Giroski J.N."/>
            <person name="Golden E.M."/>
            <person name="Gonzalez D."/>
            <person name="Graham A.P."/>
            <person name="Guo Y."/>
            <person name="Hua K.S."/>
            <person name="Huynh L.M."/>
            <person name="Isaac D.M."/>
            <person name="Karmazyn C.B."/>
            <person name="Keith A.M."/>
            <person name="Khattri M.R."/>
            <person name="Khieu A.S."/>
            <person name="Khripkova S.C."/>
            <person name="Kim J.W."/>
            <person name="Lane S.C."/>
            <person name="Lascola A.T."/>
            <person name="Loui A.O."/>
            <person name="Lux A.T."/>
            <person name="Mannino A.M."/>
            <person name="Marcinko M.S."/>
            <person name="Martin A."/>
            <person name="Marvil H.G."/>
            <person name="May R.M."/>
            <person name="Mihalic J.A."/>
            <person name="Mullen A.E."/>
            <person name="Neal C.V."/>
            <person name="Neal M.A."/>
            <person name="Ortiz G."/>
            <person name="Patel R.U."/>
            <person name="Pathapadu A.S."/>
            <person name="Pellegrino J."/>
            <person name="Perks C.M."/>
            <person name="Peschel J.L."/>
            <person name="Peters W.T."/>
            <person name="Plenty T.M."/>
            <person name="Ramnath S.P."/>
            <person name="Ranatunga R.N."/>
            <person name="Reed E.A."/>
            <person name="Rockhill M.J."/>
            <person name="Rupp J.S."/>
            <person name="Salmon W.P."/>
            <person name="Santora M.A."/>
            <person name="Satcho E.S."/>
            <person name="Sathasivam A."/>
            <person name="Schartner A.G."/>
            <person name="Sergi R."/>
            <person name="Shannon L.C."/>
            <person name="Shay K.-I.J."/>
            <person name="Steinmetz E.L."/>
            <person name="Stern A.M."/>
            <person name="Vanacore A.D."/>
            <person name="Xu K."/>
            <person name="Grousd J.A."/>
            <person name="Warner M.H."/>
            <person name="Garlena R.A."/>
            <person name="Russell D.A."/>
            <person name="Pope W.H."/>
            <person name="Jacobs-Sera D."/>
            <person name="Hatfull G.F."/>
        </authorList>
    </citation>
    <scope>NUCLEOTIDE SEQUENCE [LARGE SCALE GENOMIC DNA]</scope>
</reference>
<protein>
    <submittedName>
        <fullName evidence="1">Uncharacterized protein</fullName>
    </submittedName>
</protein>
<dbReference type="Proteomes" id="UP000594822">
    <property type="component" value="Segment"/>
</dbReference>
<evidence type="ECO:0000313" key="1">
    <source>
        <dbReference type="EMBL" id="QPL13981.1"/>
    </source>
</evidence>
<keyword evidence="2" id="KW-1185">Reference proteome</keyword>
<gene>
    <name evidence="1" type="primary">33</name>
    <name evidence="1" type="ORF">SEA_BLINO_33</name>
</gene>
<organism evidence="1 2">
    <name type="scientific">Gordonia phage Blino</name>
    <dbReference type="NCBI Taxonomy" id="2793696"/>
    <lineage>
        <taxon>Viruses</taxon>
        <taxon>Duplodnaviria</taxon>
        <taxon>Heunggongvirae</taxon>
        <taxon>Uroviricota</taxon>
        <taxon>Caudoviricetes</taxon>
        <taxon>Jujuvirus</taxon>
        <taxon>Jujuvirus blino</taxon>
    </lineage>
</organism>
<sequence>MTVIPILKEDTPESRTAALADSVCGLITRAVHNLTEVSEATTEWFRRDSLDVEMIYHTGGDSIIFSASRRPTVPPVLPVIIGQVVHGCRQVFDYIEKNKRVTLAAFPNPWPPAPDPLHSLIQDLDNALKHDRLPVVCGAMLKGLIEFRDASGTLIGSRDADTTRLPHRIESGGRIFDLVATLRDVPLSWLAEGNSIDAQFNPVLVFDEALHRRDGREIKVLGTPLTHLDVIDVLGEMLKYTTRIANPFYEYLGLAE</sequence>
<dbReference type="EMBL" id="MW291016">
    <property type="protein sequence ID" value="QPL13981.1"/>
    <property type="molecule type" value="Genomic_DNA"/>
</dbReference>
<dbReference type="RefSeq" id="YP_010114122.1">
    <property type="nucleotide sequence ID" value="NC_055912.1"/>
</dbReference>
<dbReference type="GeneID" id="65132683"/>
<name>A0A7T0M0U3_9CAUD</name>
<dbReference type="KEGG" id="vg:65132683"/>
<evidence type="ECO:0000313" key="2">
    <source>
        <dbReference type="Proteomes" id="UP000594822"/>
    </source>
</evidence>
<accession>A0A7T0M0U3</accession>
<proteinExistence type="predicted"/>